<protein>
    <submittedName>
        <fullName evidence="1">14704_t:CDS:1</fullName>
    </submittedName>
</protein>
<dbReference type="Proteomes" id="UP000789366">
    <property type="component" value="Unassembled WGS sequence"/>
</dbReference>
<reference evidence="1" key="1">
    <citation type="submission" date="2021-06" db="EMBL/GenBank/DDBJ databases">
        <authorList>
            <person name="Kallberg Y."/>
            <person name="Tangrot J."/>
            <person name="Rosling A."/>
        </authorList>
    </citation>
    <scope>NUCLEOTIDE SEQUENCE</scope>
    <source>
        <strain evidence="1">28 12/20/2015</strain>
    </source>
</reference>
<keyword evidence="2" id="KW-1185">Reference proteome</keyword>
<organism evidence="1 2">
    <name type="scientific">Cetraspora pellucida</name>
    <dbReference type="NCBI Taxonomy" id="1433469"/>
    <lineage>
        <taxon>Eukaryota</taxon>
        <taxon>Fungi</taxon>
        <taxon>Fungi incertae sedis</taxon>
        <taxon>Mucoromycota</taxon>
        <taxon>Glomeromycotina</taxon>
        <taxon>Glomeromycetes</taxon>
        <taxon>Diversisporales</taxon>
        <taxon>Gigasporaceae</taxon>
        <taxon>Cetraspora</taxon>
    </lineage>
</organism>
<dbReference type="EMBL" id="CAJVPW010034582">
    <property type="protein sequence ID" value="CAG8733918.1"/>
    <property type="molecule type" value="Genomic_DNA"/>
</dbReference>
<proteinExistence type="predicted"/>
<evidence type="ECO:0000313" key="2">
    <source>
        <dbReference type="Proteomes" id="UP000789366"/>
    </source>
</evidence>
<name>A0ACA9Q3D8_9GLOM</name>
<gene>
    <name evidence="1" type="ORF">SPELUC_LOCUS13316</name>
</gene>
<evidence type="ECO:0000313" key="1">
    <source>
        <dbReference type="EMBL" id="CAG8733918.1"/>
    </source>
</evidence>
<accession>A0ACA9Q3D8</accession>
<sequence length="93" mass="10944">AKYLPFVFLLLDMLYVLYIPYDVLAGIIAGHLYFYLKERYPASSGIQLLKTPRWLYEMFPDSHRSSNTPKPTIDIDLRVTHVMWDLFALLSFI</sequence>
<feature type="non-terminal residue" evidence="1">
    <location>
        <position position="93"/>
    </location>
</feature>
<feature type="non-terminal residue" evidence="1">
    <location>
        <position position="1"/>
    </location>
</feature>
<comment type="caution">
    <text evidence="1">The sequence shown here is derived from an EMBL/GenBank/DDBJ whole genome shotgun (WGS) entry which is preliminary data.</text>
</comment>